<evidence type="ECO:0000313" key="2">
    <source>
        <dbReference type="Proteomes" id="UP000234681"/>
    </source>
</evidence>
<evidence type="ECO:0000313" key="1">
    <source>
        <dbReference type="EMBL" id="EDM02073.1"/>
    </source>
</evidence>
<reference evidence="1 2" key="1">
    <citation type="submission" date="2005-09" db="EMBL/GenBank/DDBJ databases">
        <authorList>
            <person name="Mural R.J."/>
            <person name="Li P.W."/>
            <person name="Adams M.D."/>
            <person name="Amanatides P.G."/>
            <person name="Baden-Tillson H."/>
            <person name="Barnstead M."/>
            <person name="Chin S.H."/>
            <person name="Dew I."/>
            <person name="Evans C.A."/>
            <person name="Ferriera S."/>
            <person name="Flanigan M."/>
            <person name="Fosler C."/>
            <person name="Glodek A."/>
            <person name="Gu Z."/>
            <person name="Holt R.A."/>
            <person name="Jennings D."/>
            <person name="Kraft C.L."/>
            <person name="Lu F."/>
            <person name="Nguyen T."/>
            <person name="Nusskern D.R."/>
            <person name="Pfannkoch C.M."/>
            <person name="Sitter C."/>
            <person name="Sutton G.G."/>
            <person name="Venter J.C."/>
            <person name="Wang Z."/>
            <person name="Woodage T."/>
            <person name="Zheng X.H."/>
            <person name="Zhong F."/>
        </authorList>
    </citation>
    <scope>NUCLEOTIDE SEQUENCE [LARGE SCALE GENOMIC DNA]</scope>
    <source>
        <strain>BN</strain>
        <strain evidence="2">Sprague-Dawley</strain>
    </source>
</reference>
<protein>
    <submittedName>
        <fullName evidence="1">RCG29553</fullName>
    </submittedName>
</protein>
<sequence>MCKPCCFSVIIALFRALGKLKKKKKQHMSKQGRRDGYMVWHEGREVDFKSEGLVQLWMGAVCRTERCP</sequence>
<dbReference type="Proteomes" id="UP000234681">
    <property type="component" value="Chromosome 4"/>
</dbReference>
<name>A6IL66_RAT</name>
<gene>
    <name evidence="1" type="ORF">rCG_29553</name>
</gene>
<proteinExistence type="predicted"/>
<accession>A6IL66</accession>
<dbReference type="AlphaFoldDB" id="A6IL66"/>
<organism evidence="1 2">
    <name type="scientific">Rattus norvegicus</name>
    <name type="common">Rat</name>
    <dbReference type="NCBI Taxonomy" id="10116"/>
    <lineage>
        <taxon>Eukaryota</taxon>
        <taxon>Metazoa</taxon>
        <taxon>Chordata</taxon>
        <taxon>Craniata</taxon>
        <taxon>Vertebrata</taxon>
        <taxon>Euteleostomi</taxon>
        <taxon>Mammalia</taxon>
        <taxon>Eutheria</taxon>
        <taxon>Euarchontoglires</taxon>
        <taxon>Glires</taxon>
        <taxon>Rodentia</taxon>
        <taxon>Myomorpha</taxon>
        <taxon>Muroidea</taxon>
        <taxon>Muridae</taxon>
        <taxon>Murinae</taxon>
        <taxon>Rattus</taxon>
    </lineage>
</organism>
<dbReference type="EMBL" id="CH473964">
    <property type="protein sequence ID" value="EDM02073.1"/>
    <property type="molecule type" value="Genomic_DNA"/>
</dbReference>